<accession>A0A843UGM6</accession>
<evidence type="ECO:0000313" key="7">
    <source>
        <dbReference type="EMBL" id="MQL82688.1"/>
    </source>
</evidence>
<keyword evidence="3 6" id="KW-1133">Transmembrane helix</keyword>
<reference evidence="7" key="1">
    <citation type="submission" date="2017-07" db="EMBL/GenBank/DDBJ databases">
        <title>Taro Niue Genome Assembly and Annotation.</title>
        <authorList>
            <person name="Atibalentja N."/>
            <person name="Keating K."/>
            <person name="Fields C.J."/>
        </authorList>
    </citation>
    <scope>NUCLEOTIDE SEQUENCE</scope>
    <source>
        <strain evidence="7">Niue_2</strain>
        <tissue evidence="7">Leaf</tissue>
    </source>
</reference>
<feature type="transmembrane region" description="Helical" evidence="6">
    <location>
        <begin position="315"/>
        <end position="339"/>
    </location>
</feature>
<evidence type="ECO:0000256" key="5">
    <source>
        <dbReference type="SAM" id="MobiDB-lite"/>
    </source>
</evidence>
<evidence type="ECO:0008006" key="9">
    <source>
        <dbReference type="Google" id="ProtNLM"/>
    </source>
</evidence>
<sequence length="473" mass="50855">MGLVSQTGDGAATAEEAETPLGMGSSYRYNSPLVQVVLIGLVCFCCPGMFNALSGMGGGGQVHHDVANNANTALYTTFAVFGIVGGGIYNLLGPRLTLFAGCCTYVLYAGSFLYYNHHQEQTFAIAAGAVLGVGAGLLWAGEGAIMTAYPPPGRKGTYIAVFWSIFNMGGVIGGLIPFVLNYHRTTADSVNDGTYIAFMCFMSAGALIALAILPANKVVRADGSRASTVKYSDVSTEVTQIARLFGNWRMLLMLPAAWASNFFYTYQFNNVNGLLFNLRSSGLNNIFYWGAQMLGSAGIGWVLDYSCRSRRRRGFVGIALVAALGTAAWGGGLANQLRYTDGKWEPKLDFKESAYAGPFVLYFSYGLLDAMFQSLVYWVIGALADDSLTLSRYSGFYKGVQSAGAAVAWQVDKHKTPLLHQLIVNWALTTVSYPLLALLIALAVKDEQDRQPDGDPEIDLKVPKPSAPSIPVY</sequence>
<feature type="transmembrane region" description="Helical" evidence="6">
    <location>
        <begin position="195"/>
        <end position="215"/>
    </location>
</feature>
<dbReference type="InterPro" id="IPR051617">
    <property type="entry name" value="UNC-93-like_regulator"/>
</dbReference>
<keyword evidence="4 6" id="KW-0472">Membrane</keyword>
<evidence type="ECO:0000256" key="1">
    <source>
        <dbReference type="ARBA" id="ARBA00004141"/>
    </source>
</evidence>
<feature type="transmembrane region" description="Helical" evidence="6">
    <location>
        <begin position="33"/>
        <end position="53"/>
    </location>
</feature>
<dbReference type="OrthoDB" id="196103at2759"/>
<dbReference type="Gene3D" id="1.20.1250.20">
    <property type="entry name" value="MFS general substrate transporter like domains"/>
    <property type="match status" value="2"/>
</dbReference>
<feature type="transmembrane region" description="Helical" evidence="6">
    <location>
        <begin position="98"/>
        <end position="117"/>
    </location>
</feature>
<dbReference type="PANTHER" id="PTHR23294:SF59">
    <property type="entry name" value="UNC93-LIKE PROTEIN C922.05C"/>
    <property type="match status" value="1"/>
</dbReference>
<comment type="caution">
    <text evidence="7">The sequence shown here is derived from an EMBL/GenBank/DDBJ whole genome shotgun (WGS) entry which is preliminary data.</text>
</comment>
<feature type="transmembrane region" description="Helical" evidence="6">
    <location>
        <begin position="73"/>
        <end position="91"/>
    </location>
</feature>
<dbReference type="GO" id="GO:0016020">
    <property type="term" value="C:membrane"/>
    <property type="evidence" value="ECO:0007669"/>
    <property type="project" value="UniProtKB-SubCell"/>
</dbReference>
<feature type="transmembrane region" description="Helical" evidence="6">
    <location>
        <begin position="123"/>
        <end position="145"/>
    </location>
</feature>
<dbReference type="Proteomes" id="UP000652761">
    <property type="component" value="Unassembled WGS sequence"/>
</dbReference>
<keyword evidence="8" id="KW-1185">Reference proteome</keyword>
<feature type="transmembrane region" description="Helical" evidence="6">
    <location>
        <begin position="359"/>
        <end position="383"/>
    </location>
</feature>
<protein>
    <recommendedName>
        <fullName evidence="9">UNC93-like protein 1</fullName>
    </recommendedName>
</protein>
<gene>
    <name evidence="7" type="ORF">Taro_015162</name>
</gene>
<feature type="region of interest" description="Disordered" evidence="5">
    <location>
        <begin position="450"/>
        <end position="473"/>
    </location>
</feature>
<evidence type="ECO:0000313" key="8">
    <source>
        <dbReference type="Proteomes" id="UP000652761"/>
    </source>
</evidence>
<keyword evidence="2 6" id="KW-0812">Transmembrane</keyword>
<dbReference type="PANTHER" id="PTHR23294">
    <property type="entry name" value="ET TRANSLATION PRODUCT-RELATED"/>
    <property type="match status" value="1"/>
</dbReference>
<comment type="subcellular location">
    <subcellularLocation>
        <location evidence="1">Membrane</location>
        <topology evidence="1">Multi-pass membrane protein</topology>
    </subcellularLocation>
</comment>
<dbReference type="CDD" id="cd06178">
    <property type="entry name" value="MFS_unc93-like"/>
    <property type="match status" value="1"/>
</dbReference>
<dbReference type="InterPro" id="IPR010291">
    <property type="entry name" value="Ion_channel_UNC-93"/>
</dbReference>
<evidence type="ECO:0000256" key="4">
    <source>
        <dbReference type="ARBA" id="ARBA00023136"/>
    </source>
</evidence>
<feature type="transmembrane region" description="Helical" evidence="6">
    <location>
        <begin position="423"/>
        <end position="444"/>
    </location>
</feature>
<dbReference type="EMBL" id="NMUH01000648">
    <property type="protein sequence ID" value="MQL82688.1"/>
    <property type="molecule type" value="Genomic_DNA"/>
</dbReference>
<organism evidence="7 8">
    <name type="scientific">Colocasia esculenta</name>
    <name type="common">Wild taro</name>
    <name type="synonym">Arum esculentum</name>
    <dbReference type="NCBI Taxonomy" id="4460"/>
    <lineage>
        <taxon>Eukaryota</taxon>
        <taxon>Viridiplantae</taxon>
        <taxon>Streptophyta</taxon>
        <taxon>Embryophyta</taxon>
        <taxon>Tracheophyta</taxon>
        <taxon>Spermatophyta</taxon>
        <taxon>Magnoliopsida</taxon>
        <taxon>Liliopsida</taxon>
        <taxon>Araceae</taxon>
        <taxon>Aroideae</taxon>
        <taxon>Colocasieae</taxon>
        <taxon>Colocasia</taxon>
    </lineage>
</organism>
<feature type="transmembrane region" description="Helical" evidence="6">
    <location>
        <begin position="286"/>
        <end position="303"/>
    </location>
</feature>
<dbReference type="AlphaFoldDB" id="A0A843UGM6"/>
<dbReference type="InterPro" id="IPR036259">
    <property type="entry name" value="MFS_trans_sf"/>
</dbReference>
<feature type="transmembrane region" description="Helical" evidence="6">
    <location>
        <begin position="157"/>
        <end position="180"/>
    </location>
</feature>
<name>A0A843UGM6_COLES</name>
<evidence type="ECO:0000256" key="2">
    <source>
        <dbReference type="ARBA" id="ARBA00022692"/>
    </source>
</evidence>
<evidence type="ECO:0000256" key="3">
    <source>
        <dbReference type="ARBA" id="ARBA00022989"/>
    </source>
</evidence>
<feature type="transmembrane region" description="Helical" evidence="6">
    <location>
        <begin position="248"/>
        <end position="266"/>
    </location>
</feature>
<proteinExistence type="predicted"/>
<feature type="compositionally biased region" description="Basic and acidic residues" evidence="5">
    <location>
        <begin position="450"/>
        <end position="462"/>
    </location>
</feature>
<dbReference type="Pfam" id="PF05978">
    <property type="entry name" value="UNC-93"/>
    <property type="match status" value="1"/>
</dbReference>
<dbReference type="SUPFAM" id="SSF103473">
    <property type="entry name" value="MFS general substrate transporter"/>
    <property type="match status" value="1"/>
</dbReference>
<evidence type="ECO:0000256" key="6">
    <source>
        <dbReference type="SAM" id="Phobius"/>
    </source>
</evidence>